<evidence type="ECO:0000256" key="2">
    <source>
        <dbReference type="ARBA" id="ARBA00004123"/>
    </source>
</evidence>
<dbReference type="Proteomes" id="UP001303760">
    <property type="component" value="Unassembled WGS sequence"/>
</dbReference>
<keyword evidence="7 10" id="KW-0805">Transcription regulation</keyword>
<keyword evidence="6 10" id="KW-0862">Zinc</keyword>
<proteinExistence type="inferred from homology"/>
<accession>A0AAN7HHY0</accession>
<feature type="compositionally biased region" description="Basic residues" evidence="11">
    <location>
        <begin position="1"/>
        <end position="13"/>
    </location>
</feature>
<evidence type="ECO:0000256" key="6">
    <source>
        <dbReference type="ARBA" id="ARBA00022833"/>
    </source>
</evidence>
<gene>
    <name evidence="12" type="ORF">C8A03DRAFT_30575</name>
</gene>
<dbReference type="EMBL" id="MU860025">
    <property type="protein sequence ID" value="KAK4241234.1"/>
    <property type="molecule type" value="Genomic_DNA"/>
</dbReference>
<comment type="caution">
    <text evidence="12">The sequence shown here is derived from an EMBL/GenBank/DDBJ whole genome shotgun (WGS) entry which is preliminary data.</text>
</comment>
<dbReference type="InterPro" id="IPR007808">
    <property type="entry name" value="Elf1"/>
</dbReference>
<name>A0AAN7HHY0_9PEZI</name>
<comment type="similarity">
    <text evidence="3 10">Belongs to the ELOF1 family.</text>
</comment>
<evidence type="ECO:0000313" key="13">
    <source>
        <dbReference type="Proteomes" id="UP001303760"/>
    </source>
</evidence>
<dbReference type="GO" id="GO:0008023">
    <property type="term" value="C:transcription elongation factor complex"/>
    <property type="evidence" value="ECO:0007669"/>
    <property type="project" value="TreeGrafter"/>
</dbReference>
<dbReference type="FunFam" id="2.20.25.190:FF:000001">
    <property type="entry name" value="Transcription elongation factor 1 homolog"/>
    <property type="match status" value="1"/>
</dbReference>
<dbReference type="PANTHER" id="PTHR20934">
    <property type="entry name" value="TRANSCRIPTION ELONGATION FACTOR 1 HOMOLOG"/>
    <property type="match status" value="1"/>
</dbReference>
<dbReference type="GO" id="GO:0003746">
    <property type="term" value="F:translation elongation factor activity"/>
    <property type="evidence" value="ECO:0007669"/>
    <property type="project" value="UniProtKB-KW"/>
</dbReference>
<keyword evidence="8 10" id="KW-0804">Transcription</keyword>
<dbReference type="Pfam" id="PF05129">
    <property type="entry name" value="Zn_ribbon_Elf1"/>
    <property type="match status" value="1"/>
</dbReference>
<keyword evidence="12" id="KW-0251">Elongation factor</keyword>
<dbReference type="SUPFAM" id="SSF57783">
    <property type="entry name" value="Zinc beta-ribbon"/>
    <property type="match status" value="1"/>
</dbReference>
<evidence type="ECO:0000256" key="4">
    <source>
        <dbReference type="ARBA" id="ARBA00022723"/>
    </source>
</evidence>
<dbReference type="GO" id="GO:0008270">
    <property type="term" value="F:zinc ion binding"/>
    <property type="evidence" value="ECO:0007669"/>
    <property type="project" value="UniProtKB-KW"/>
</dbReference>
<dbReference type="InterPro" id="IPR038567">
    <property type="entry name" value="T_Elf1_sf"/>
</dbReference>
<organism evidence="12 13">
    <name type="scientific">Achaetomium macrosporum</name>
    <dbReference type="NCBI Taxonomy" id="79813"/>
    <lineage>
        <taxon>Eukaryota</taxon>
        <taxon>Fungi</taxon>
        <taxon>Dikarya</taxon>
        <taxon>Ascomycota</taxon>
        <taxon>Pezizomycotina</taxon>
        <taxon>Sordariomycetes</taxon>
        <taxon>Sordariomycetidae</taxon>
        <taxon>Sordariales</taxon>
        <taxon>Chaetomiaceae</taxon>
        <taxon>Achaetomium</taxon>
    </lineage>
</organism>
<evidence type="ECO:0000256" key="3">
    <source>
        <dbReference type="ARBA" id="ARBA00009730"/>
    </source>
</evidence>
<dbReference type="Gene3D" id="2.20.25.190">
    <property type="match status" value="1"/>
</dbReference>
<evidence type="ECO:0000256" key="10">
    <source>
        <dbReference type="RuleBase" id="RU364033"/>
    </source>
</evidence>
<sequence>MGKRKSARKPQGPKKRDTTPRTFDCLFCNHTDSIEIKMEKKVACGRLYCRVCGQKFQCGINYLSQPIDVYSEWVDAAETVAQQAREEAQGLAKKTEWVGEEDYNIPEEEGEDVYNEPLS</sequence>
<comment type="function">
    <text evidence="1 10">Transcription elongation factor implicated in the maintenance of proper chromatin structure in actively transcribed regions.</text>
</comment>
<evidence type="ECO:0000256" key="11">
    <source>
        <dbReference type="SAM" id="MobiDB-lite"/>
    </source>
</evidence>
<feature type="region of interest" description="Disordered" evidence="11">
    <location>
        <begin position="1"/>
        <end position="20"/>
    </location>
</feature>
<dbReference type="AlphaFoldDB" id="A0AAN7HHY0"/>
<reference evidence="12" key="2">
    <citation type="submission" date="2023-05" db="EMBL/GenBank/DDBJ databases">
        <authorList>
            <consortium name="Lawrence Berkeley National Laboratory"/>
            <person name="Steindorff A."/>
            <person name="Hensen N."/>
            <person name="Bonometti L."/>
            <person name="Westerberg I."/>
            <person name="Brannstrom I.O."/>
            <person name="Guillou S."/>
            <person name="Cros-Aarteil S."/>
            <person name="Calhoun S."/>
            <person name="Haridas S."/>
            <person name="Kuo A."/>
            <person name="Mondo S."/>
            <person name="Pangilinan J."/>
            <person name="Riley R."/>
            <person name="Labutti K."/>
            <person name="Andreopoulos B."/>
            <person name="Lipzen A."/>
            <person name="Chen C."/>
            <person name="Yanf M."/>
            <person name="Daum C."/>
            <person name="Ng V."/>
            <person name="Clum A."/>
            <person name="Ohm R."/>
            <person name="Martin F."/>
            <person name="Silar P."/>
            <person name="Natvig D."/>
            <person name="Lalanne C."/>
            <person name="Gautier V."/>
            <person name="Ament-Velasquez S.L."/>
            <person name="Kruys A."/>
            <person name="Hutchinson M.I."/>
            <person name="Powell A.J."/>
            <person name="Barry K."/>
            <person name="Miller A.N."/>
            <person name="Grigoriev I.V."/>
            <person name="Debuchy R."/>
            <person name="Gladieux P."/>
            <person name="Thoren M.H."/>
            <person name="Johannesson H."/>
        </authorList>
    </citation>
    <scope>NUCLEOTIDE SEQUENCE</scope>
    <source>
        <strain evidence="12">CBS 532.94</strain>
    </source>
</reference>
<keyword evidence="12" id="KW-0648">Protein biosynthesis</keyword>
<keyword evidence="5 10" id="KW-0863">Zinc-finger</keyword>
<evidence type="ECO:0000256" key="8">
    <source>
        <dbReference type="ARBA" id="ARBA00023163"/>
    </source>
</evidence>
<reference evidence="12" key="1">
    <citation type="journal article" date="2023" name="Mol. Phylogenet. Evol.">
        <title>Genome-scale phylogeny and comparative genomics of the fungal order Sordariales.</title>
        <authorList>
            <person name="Hensen N."/>
            <person name="Bonometti L."/>
            <person name="Westerberg I."/>
            <person name="Brannstrom I.O."/>
            <person name="Guillou S."/>
            <person name="Cros-Aarteil S."/>
            <person name="Calhoun S."/>
            <person name="Haridas S."/>
            <person name="Kuo A."/>
            <person name="Mondo S."/>
            <person name="Pangilinan J."/>
            <person name="Riley R."/>
            <person name="LaButti K."/>
            <person name="Andreopoulos B."/>
            <person name="Lipzen A."/>
            <person name="Chen C."/>
            <person name="Yan M."/>
            <person name="Daum C."/>
            <person name="Ng V."/>
            <person name="Clum A."/>
            <person name="Steindorff A."/>
            <person name="Ohm R.A."/>
            <person name="Martin F."/>
            <person name="Silar P."/>
            <person name="Natvig D.O."/>
            <person name="Lalanne C."/>
            <person name="Gautier V."/>
            <person name="Ament-Velasquez S.L."/>
            <person name="Kruys A."/>
            <person name="Hutchinson M.I."/>
            <person name="Powell A.J."/>
            <person name="Barry K."/>
            <person name="Miller A.N."/>
            <person name="Grigoriev I.V."/>
            <person name="Debuchy R."/>
            <person name="Gladieux P."/>
            <person name="Hiltunen Thoren M."/>
            <person name="Johannesson H."/>
        </authorList>
    </citation>
    <scope>NUCLEOTIDE SEQUENCE</scope>
    <source>
        <strain evidence="12">CBS 532.94</strain>
    </source>
</reference>
<protein>
    <recommendedName>
        <fullName evidence="10">Transcription elongation factor 1 homolog</fullName>
    </recommendedName>
</protein>
<feature type="region of interest" description="Disordered" evidence="11">
    <location>
        <begin position="100"/>
        <end position="119"/>
    </location>
</feature>
<evidence type="ECO:0000313" key="12">
    <source>
        <dbReference type="EMBL" id="KAK4241234.1"/>
    </source>
</evidence>
<keyword evidence="4 10" id="KW-0479">Metal-binding</keyword>
<dbReference type="GO" id="GO:0000993">
    <property type="term" value="F:RNA polymerase II complex binding"/>
    <property type="evidence" value="ECO:0007669"/>
    <property type="project" value="TreeGrafter"/>
</dbReference>
<dbReference type="GO" id="GO:0006368">
    <property type="term" value="P:transcription elongation by RNA polymerase II"/>
    <property type="evidence" value="ECO:0007669"/>
    <property type="project" value="TreeGrafter"/>
</dbReference>
<comment type="subcellular location">
    <subcellularLocation>
        <location evidence="2 10">Nucleus</location>
    </subcellularLocation>
</comment>
<keyword evidence="9 10" id="KW-0539">Nucleus</keyword>
<dbReference type="PANTHER" id="PTHR20934:SF0">
    <property type="entry name" value="TRANSCRIPTION ELONGATION FACTOR 1 HOMOLOG"/>
    <property type="match status" value="1"/>
</dbReference>
<evidence type="ECO:0000256" key="7">
    <source>
        <dbReference type="ARBA" id="ARBA00023015"/>
    </source>
</evidence>
<evidence type="ECO:0000256" key="1">
    <source>
        <dbReference type="ARBA" id="ARBA00003357"/>
    </source>
</evidence>
<evidence type="ECO:0000256" key="9">
    <source>
        <dbReference type="ARBA" id="ARBA00023242"/>
    </source>
</evidence>
<keyword evidence="13" id="KW-1185">Reference proteome</keyword>
<evidence type="ECO:0000256" key="5">
    <source>
        <dbReference type="ARBA" id="ARBA00022771"/>
    </source>
</evidence>